<feature type="binding site" evidence="4">
    <location>
        <begin position="91"/>
        <end position="92"/>
    </location>
    <ligand>
        <name>substrate</name>
    </ligand>
</feature>
<protein>
    <submittedName>
        <fullName evidence="7">L-asparaginase</fullName>
    </submittedName>
</protein>
<evidence type="ECO:0000256" key="2">
    <source>
        <dbReference type="ARBA" id="ARBA00022801"/>
    </source>
</evidence>
<keyword evidence="2" id="KW-0378">Hydrolase</keyword>
<keyword evidence="8" id="KW-1185">Reference proteome</keyword>
<gene>
    <name evidence="7" type="primary">ansA_1</name>
    <name evidence="7" type="ORF">Ani05nite_23930</name>
</gene>
<evidence type="ECO:0000256" key="1">
    <source>
        <dbReference type="ARBA" id="ARBA00010518"/>
    </source>
</evidence>
<feature type="domain" description="Asparaginase/glutaminase C-terminal" evidence="6">
    <location>
        <begin position="229"/>
        <end position="321"/>
    </location>
</feature>
<dbReference type="Pfam" id="PF17763">
    <property type="entry name" value="Asparaginase_C"/>
    <property type="match status" value="1"/>
</dbReference>
<dbReference type="PANTHER" id="PTHR11707">
    <property type="entry name" value="L-ASPARAGINASE"/>
    <property type="match status" value="1"/>
</dbReference>
<dbReference type="PROSITE" id="PS51732">
    <property type="entry name" value="ASN_GLN_ASE_3"/>
    <property type="match status" value="1"/>
</dbReference>
<dbReference type="CDD" id="cd08964">
    <property type="entry name" value="L-asparaginase_II"/>
    <property type="match status" value="1"/>
</dbReference>
<feature type="binding site" evidence="4">
    <location>
        <position position="59"/>
    </location>
    <ligand>
        <name>substrate</name>
    </ligand>
</feature>
<dbReference type="GO" id="GO:0006528">
    <property type="term" value="P:asparagine metabolic process"/>
    <property type="evidence" value="ECO:0007669"/>
    <property type="project" value="InterPro"/>
</dbReference>
<dbReference type="PRINTS" id="PR00139">
    <property type="entry name" value="ASNGLNASE"/>
</dbReference>
<evidence type="ECO:0000259" key="6">
    <source>
        <dbReference type="Pfam" id="PF17763"/>
    </source>
</evidence>
<dbReference type="Gene3D" id="3.40.50.1170">
    <property type="entry name" value="L-asparaginase, N-terminal domain"/>
    <property type="match status" value="1"/>
</dbReference>
<dbReference type="InterPro" id="IPR027473">
    <property type="entry name" value="L-asparaginase_C"/>
</dbReference>
<dbReference type="InterPro" id="IPR037152">
    <property type="entry name" value="L-asparaginase_N_sf"/>
</dbReference>
<evidence type="ECO:0000256" key="4">
    <source>
        <dbReference type="PIRSR" id="PIRSR001220-2"/>
    </source>
</evidence>
<dbReference type="PIRSF" id="PIRSF001220">
    <property type="entry name" value="L-ASNase_gatD"/>
    <property type="match status" value="1"/>
</dbReference>
<dbReference type="Gene3D" id="3.40.50.40">
    <property type="match status" value="1"/>
</dbReference>
<accession>A0A919MGR0</accession>
<dbReference type="InterPro" id="IPR004550">
    <property type="entry name" value="AsnASE_II"/>
</dbReference>
<dbReference type="EMBL" id="BOMQ01000027">
    <property type="protein sequence ID" value="GIE48859.1"/>
    <property type="molecule type" value="Genomic_DNA"/>
</dbReference>
<dbReference type="AlphaFoldDB" id="A0A919MGR0"/>
<dbReference type="InterPro" id="IPR040919">
    <property type="entry name" value="Asparaginase_C"/>
</dbReference>
<feature type="domain" description="L-asparaginase N-terminal" evidence="5">
    <location>
        <begin position="6"/>
        <end position="193"/>
    </location>
</feature>
<dbReference type="SMART" id="SM00870">
    <property type="entry name" value="Asparaginase"/>
    <property type="match status" value="1"/>
</dbReference>
<dbReference type="PANTHER" id="PTHR11707:SF28">
    <property type="entry name" value="60 KDA LYSOPHOSPHOLIPASE"/>
    <property type="match status" value="1"/>
</dbReference>
<organism evidence="7 8">
    <name type="scientific">Actinoplanes nipponensis</name>
    <dbReference type="NCBI Taxonomy" id="135950"/>
    <lineage>
        <taxon>Bacteria</taxon>
        <taxon>Bacillati</taxon>
        <taxon>Actinomycetota</taxon>
        <taxon>Actinomycetes</taxon>
        <taxon>Micromonosporales</taxon>
        <taxon>Micromonosporaceae</taxon>
        <taxon>Actinoplanes</taxon>
    </lineage>
</organism>
<evidence type="ECO:0000256" key="3">
    <source>
        <dbReference type="PIRSR" id="PIRSR001220-1"/>
    </source>
</evidence>
<dbReference type="Pfam" id="PF00710">
    <property type="entry name" value="Asparaginase"/>
    <property type="match status" value="1"/>
</dbReference>
<sequence length="330" mass="33165">MAVVTRVVVCGLGGTIAMTAGPDGRLAPALRAGDLIAAVPGLAALGLELELLDVARVPSASLRTADVVGLARRIGALLAAGADGVVVTQGTDTLEECAYLLDLLHERPEPVVVTGAMRHPLLAGADGPANLLAALTVAADPGARGRGVLVAFADEVHAAARVRKAHSTSLTAFVSATGGPVGRLVEGRVRYLAGPAPRVVLPRPAGDGLPRVPLIVAALGADAPEPDLAADGLVVAAFGVGHLPEWWAEPLAELALRMPVVLASRTLAGPVLADTYGYAGSERDLLERGLIPAGFLEPVKARMLVLAVLAAGGGRAEVRDALAVAGGPGG</sequence>
<evidence type="ECO:0000313" key="8">
    <source>
        <dbReference type="Proteomes" id="UP000647172"/>
    </source>
</evidence>
<dbReference type="FunFam" id="3.40.50.1170:FF:000001">
    <property type="entry name" value="L-asparaginase 2"/>
    <property type="match status" value="1"/>
</dbReference>
<reference evidence="7" key="1">
    <citation type="submission" date="2021-01" db="EMBL/GenBank/DDBJ databases">
        <title>Whole genome shotgun sequence of Actinoplanes nipponensis NBRC 14063.</title>
        <authorList>
            <person name="Komaki H."/>
            <person name="Tamura T."/>
        </authorList>
    </citation>
    <scope>NUCLEOTIDE SEQUENCE</scope>
    <source>
        <strain evidence="7">NBRC 14063</strain>
    </source>
</reference>
<name>A0A919MGR0_9ACTN</name>
<dbReference type="PIRSF" id="PIRSF500176">
    <property type="entry name" value="L_ASNase"/>
    <property type="match status" value="1"/>
</dbReference>
<dbReference type="SUPFAM" id="SSF53774">
    <property type="entry name" value="Glutaminase/Asparaginase"/>
    <property type="match status" value="1"/>
</dbReference>
<feature type="active site" description="O-isoaspartyl threonine intermediate" evidence="3">
    <location>
        <position position="15"/>
    </location>
</feature>
<dbReference type="InterPro" id="IPR027474">
    <property type="entry name" value="L-asparaginase_N"/>
</dbReference>
<evidence type="ECO:0000313" key="7">
    <source>
        <dbReference type="EMBL" id="GIE48859.1"/>
    </source>
</evidence>
<proteinExistence type="inferred from homology"/>
<evidence type="ECO:0000259" key="5">
    <source>
        <dbReference type="Pfam" id="PF00710"/>
    </source>
</evidence>
<dbReference type="Proteomes" id="UP000647172">
    <property type="component" value="Unassembled WGS sequence"/>
</dbReference>
<dbReference type="InterPro" id="IPR006034">
    <property type="entry name" value="Asparaginase/glutaminase-like"/>
</dbReference>
<dbReference type="InterPro" id="IPR036152">
    <property type="entry name" value="Asp/glu_Ase-like_sf"/>
</dbReference>
<dbReference type="SFLD" id="SFLDS00057">
    <property type="entry name" value="Glutaminase/Asparaginase"/>
    <property type="match status" value="1"/>
</dbReference>
<dbReference type="GO" id="GO:0004067">
    <property type="term" value="F:asparaginase activity"/>
    <property type="evidence" value="ECO:0007669"/>
    <property type="project" value="UniProtKB-UniRule"/>
</dbReference>
<comment type="similarity">
    <text evidence="1">Belongs to the asparaginase 1 family.</text>
</comment>
<comment type="caution">
    <text evidence="7">The sequence shown here is derived from an EMBL/GenBank/DDBJ whole genome shotgun (WGS) entry which is preliminary data.</text>
</comment>